<dbReference type="EMBL" id="CP033021">
    <property type="protein sequence ID" value="AYN65536.1"/>
    <property type="molecule type" value="Genomic_DNA"/>
</dbReference>
<gene>
    <name evidence="2" type="ORF">KN71_002440</name>
</gene>
<evidence type="ECO:0000313" key="2">
    <source>
        <dbReference type="EMBL" id="AYN65536.1"/>
    </source>
</evidence>
<dbReference type="AlphaFoldDB" id="A0A454CA78"/>
<name>A0A454CA78_METHO</name>
<accession>A0A454CA78</accession>
<dbReference type="InterPro" id="IPR002625">
    <property type="entry name" value="Smr_dom"/>
</dbReference>
<evidence type="ECO:0000313" key="3">
    <source>
        <dbReference type="Proteomes" id="UP000029712"/>
    </source>
</evidence>
<sequence length="81" mass="9406">MKFNFFPMVLDLHGYDVNSATAAILNALYEFKQDEYNNYFDIIVGIGSGIIRQITEDLLDKEGYYWKNIGNSLAKIRVFKM</sequence>
<dbReference type="InterPro" id="IPR036063">
    <property type="entry name" value="Smr_dom_sf"/>
</dbReference>
<proteinExistence type="predicted"/>
<evidence type="ECO:0000259" key="1">
    <source>
        <dbReference type="Pfam" id="PF01713"/>
    </source>
</evidence>
<dbReference type="SUPFAM" id="SSF160443">
    <property type="entry name" value="SMR domain-like"/>
    <property type="match status" value="1"/>
</dbReference>
<reference evidence="2 3" key="2">
    <citation type="submission" date="2018-10" db="EMBL/GenBank/DDBJ databases">
        <title>Detection and isolation of Mycoplasma hominis as a predominant microorganism from pelvic cavity of patient with salpingitis and tubo-ovarian abscess.</title>
        <authorList>
            <person name="Guschin A.E."/>
            <person name="Khayrullina G.A."/>
            <person name="Rakovskaya I.V."/>
            <person name="Shelenkov A.A."/>
            <person name="Shagin D.A."/>
        </authorList>
    </citation>
    <scope>NUCLEOTIDE SEQUENCE [LARGE SCALE GENOMIC DNA]</scope>
    <source>
        <strain evidence="3">TOA</strain>
    </source>
</reference>
<dbReference type="Pfam" id="PF01713">
    <property type="entry name" value="Smr"/>
    <property type="match status" value="1"/>
</dbReference>
<dbReference type="OrthoDB" id="399137at2"/>
<protein>
    <recommendedName>
        <fullName evidence="1">Smr domain-containing protein</fullName>
    </recommendedName>
</protein>
<dbReference type="Proteomes" id="UP000029712">
    <property type="component" value="Chromosome"/>
</dbReference>
<feature type="domain" description="Smr" evidence="1">
    <location>
        <begin position="10"/>
        <end position="62"/>
    </location>
</feature>
<organism evidence="2 3">
    <name type="scientific">Metamycoplasma hominis</name>
    <name type="common">Mycoplasma hominis</name>
    <dbReference type="NCBI Taxonomy" id="2098"/>
    <lineage>
        <taxon>Bacteria</taxon>
        <taxon>Bacillati</taxon>
        <taxon>Mycoplasmatota</taxon>
        <taxon>Mycoplasmoidales</taxon>
        <taxon>Metamycoplasmataceae</taxon>
        <taxon>Metamycoplasma</taxon>
    </lineage>
</organism>
<dbReference type="Gene3D" id="3.30.1370.110">
    <property type="match status" value="1"/>
</dbReference>
<reference evidence="2 3" key="1">
    <citation type="submission" date="2014-08" db="EMBL/GenBank/DDBJ databases">
        <authorList>
            <person name="Kuleshov K."/>
            <person name="Dedkov V."/>
            <person name="Markelov M."/>
            <person name="Pimkina E."/>
        </authorList>
    </citation>
    <scope>NUCLEOTIDE SEQUENCE [LARGE SCALE GENOMIC DNA]</scope>
    <source>
        <strain evidence="3">TOA</strain>
    </source>
</reference>